<name>A0A8X6MUW8_NEPPI</name>
<protein>
    <submittedName>
        <fullName evidence="2">Uncharacterized protein</fullName>
    </submittedName>
</protein>
<evidence type="ECO:0000256" key="1">
    <source>
        <dbReference type="SAM" id="MobiDB-lite"/>
    </source>
</evidence>
<sequence length="136" mass="15259">MLNARIQEKRKASTSPVSESCDTIEGANLNPFGLPKLPNFDAKEDGKIEIAENIADVMENHLSSFGEDKDTINLIKINAFEFIEVQKKSEELPILIQILSETSVKFVRVEVFYSNFKWPLPLAVVELMNASCSRAN</sequence>
<keyword evidence="3" id="KW-1185">Reference proteome</keyword>
<evidence type="ECO:0000313" key="2">
    <source>
        <dbReference type="EMBL" id="GFS79130.1"/>
    </source>
</evidence>
<organism evidence="2 3">
    <name type="scientific">Nephila pilipes</name>
    <name type="common">Giant wood spider</name>
    <name type="synonym">Nephila maculata</name>
    <dbReference type="NCBI Taxonomy" id="299642"/>
    <lineage>
        <taxon>Eukaryota</taxon>
        <taxon>Metazoa</taxon>
        <taxon>Ecdysozoa</taxon>
        <taxon>Arthropoda</taxon>
        <taxon>Chelicerata</taxon>
        <taxon>Arachnida</taxon>
        <taxon>Araneae</taxon>
        <taxon>Araneomorphae</taxon>
        <taxon>Entelegynae</taxon>
        <taxon>Araneoidea</taxon>
        <taxon>Nephilidae</taxon>
        <taxon>Nephila</taxon>
    </lineage>
</organism>
<proteinExistence type="predicted"/>
<dbReference type="Proteomes" id="UP000887013">
    <property type="component" value="Unassembled WGS sequence"/>
</dbReference>
<comment type="caution">
    <text evidence="2">The sequence shown here is derived from an EMBL/GenBank/DDBJ whole genome shotgun (WGS) entry which is preliminary data.</text>
</comment>
<feature type="compositionally biased region" description="Basic and acidic residues" evidence="1">
    <location>
        <begin position="1"/>
        <end position="11"/>
    </location>
</feature>
<dbReference type="AlphaFoldDB" id="A0A8X6MUW8"/>
<feature type="region of interest" description="Disordered" evidence="1">
    <location>
        <begin position="1"/>
        <end position="20"/>
    </location>
</feature>
<accession>A0A8X6MUW8</accession>
<gene>
    <name evidence="2" type="ORF">NPIL_443811</name>
</gene>
<reference evidence="2" key="1">
    <citation type="submission" date="2020-08" db="EMBL/GenBank/DDBJ databases">
        <title>Multicomponent nature underlies the extraordinary mechanical properties of spider dragline silk.</title>
        <authorList>
            <person name="Kono N."/>
            <person name="Nakamura H."/>
            <person name="Mori M."/>
            <person name="Yoshida Y."/>
            <person name="Ohtoshi R."/>
            <person name="Malay A.D."/>
            <person name="Moran D.A.P."/>
            <person name="Tomita M."/>
            <person name="Numata K."/>
            <person name="Arakawa K."/>
        </authorList>
    </citation>
    <scope>NUCLEOTIDE SEQUENCE</scope>
</reference>
<evidence type="ECO:0000313" key="3">
    <source>
        <dbReference type="Proteomes" id="UP000887013"/>
    </source>
</evidence>
<dbReference type="EMBL" id="BMAW01051193">
    <property type="protein sequence ID" value="GFS79130.1"/>
    <property type="molecule type" value="Genomic_DNA"/>
</dbReference>